<comment type="similarity">
    <text evidence="6">Belongs to the bacterial ring-hydroxylating dioxygenase ferredoxin component family.</text>
</comment>
<feature type="domain" description="Rieske" evidence="7">
    <location>
        <begin position="18"/>
        <end position="112"/>
    </location>
</feature>
<protein>
    <submittedName>
        <fullName evidence="8">Rieske 2Fe-2S domain-containing protein</fullName>
    </submittedName>
</protein>
<dbReference type="PROSITE" id="PS51296">
    <property type="entry name" value="RIESKE"/>
    <property type="match status" value="1"/>
</dbReference>
<dbReference type="InterPro" id="IPR036922">
    <property type="entry name" value="Rieske_2Fe-2S_sf"/>
</dbReference>
<dbReference type="Pfam" id="PF00355">
    <property type="entry name" value="Rieske"/>
    <property type="match status" value="1"/>
</dbReference>
<evidence type="ECO:0000256" key="2">
    <source>
        <dbReference type="ARBA" id="ARBA00022723"/>
    </source>
</evidence>
<evidence type="ECO:0000256" key="4">
    <source>
        <dbReference type="ARBA" id="ARBA00023014"/>
    </source>
</evidence>
<evidence type="ECO:0000256" key="6">
    <source>
        <dbReference type="ARBA" id="ARBA00038001"/>
    </source>
</evidence>
<comment type="caution">
    <text evidence="8">The sequence shown here is derived from an EMBL/GenBank/DDBJ whole genome shotgun (WGS) entry which is preliminary data.</text>
</comment>
<gene>
    <name evidence="8" type="ORF">HF526_05615</name>
</gene>
<dbReference type="PANTHER" id="PTHR21496">
    <property type="entry name" value="FERREDOXIN-RELATED"/>
    <property type="match status" value="1"/>
</dbReference>
<dbReference type="EMBL" id="JAAXLA010000006">
    <property type="protein sequence ID" value="NMH96796.1"/>
    <property type="molecule type" value="Genomic_DNA"/>
</dbReference>
<evidence type="ECO:0000313" key="9">
    <source>
        <dbReference type="Proteomes" id="UP000820669"/>
    </source>
</evidence>
<keyword evidence="4" id="KW-0411">Iron-sulfur</keyword>
<keyword evidence="3" id="KW-0408">Iron</keyword>
<dbReference type="SUPFAM" id="SSF50022">
    <property type="entry name" value="ISP domain"/>
    <property type="match status" value="1"/>
</dbReference>
<evidence type="ECO:0000256" key="3">
    <source>
        <dbReference type="ARBA" id="ARBA00023004"/>
    </source>
</evidence>
<keyword evidence="9" id="KW-1185">Reference proteome</keyword>
<organism evidence="8 9">
    <name type="scientific">Pseudonocardia acidicola</name>
    <dbReference type="NCBI Taxonomy" id="2724939"/>
    <lineage>
        <taxon>Bacteria</taxon>
        <taxon>Bacillati</taxon>
        <taxon>Actinomycetota</taxon>
        <taxon>Actinomycetes</taxon>
        <taxon>Pseudonocardiales</taxon>
        <taxon>Pseudonocardiaceae</taxon>
        <taxon>Pseudonocardia</taxon>
    </lineage>
</organism>
<keyword evidence="2" id="KW-0479">Metal-binding</keyword>
<evidence type="ECO:0000256" key="5">
    <source>
        <dbReference type="ARBA" id="ARBA00034078"/>
    </source>
</evidence>
<keyword evidence="1" id="KW-0001">2Fe-2S</keyword>
<evidence type="ECO:0000259" key="7">
    <source>
        <dbReference type="PROSITE" id="PS51296"/>
    </source>
</evidence>
<proteinExistence type="inferred from homology"/>
<dbReference type="Gene3D" id="2.102.10.10">
    <property type="entry name" value="Rieske [2Fe-2S] iron-sulphur domain"/>
    <property type="match status" value="1"/>
</dbReference>
<comment type="cofactor">
    <cofactor evidence="5">
        <name>[2Fe-2S] cluster</name>
        <dbReference type="ChEBI" id="CHEBI:190135"/>
    </cofactor>
</comment>
<evidence type="ECO:0000256" key="1">
    <source>
        <dbReference type="ARBA" id="ARBA00022714"/>
    </source>
</evidence>
<dbReference type="Proteomes" id="UP000820669">
    <property type="component" value="Unassembled WGS sequence"/>
</dbReference>
<accession>A0ABX1S8W0</accession>
<name>A0ABX1S8W0_9PSEU</name>
<dbReference type="InterPro" id="IPR017941">
    <property type="entry name" value="Rieske_2Fe-2S"/>
</dbReference>
<reference evidence="8 9" key="1">
    <citation type="submission" date="2020-04" db="EMBL/GenBank/DDBJ databases">
        <authorList>
            <person name="Klaysubun C."/>
            <person name="Duangmal K."/>
            <person name="Lipun K."/>
        </authorList>
    </citation>
    <scope>NUCLEOTIDE SEQUENCE [LARGE SCALE GENOMIC DNA]</scope>
    <source>
        <strain evidence="8 9">K10HN5</strain>
    </source>
</reference>
<sequence>MVTSSRSSEADSAVAAWLFAGTLDDVWEGEMCAVDLDGAEVLLCNLDGELFAYEDRCPHLANPLSQGDLSEGVLTCAAHEWQFDARSGHGVNPASVCLHRYPLRLDGDRIFVGVGEDE</sequence>
<evidence type="ECO:0000313" key="8">
    <source>
        <dbReference type="EMBL" id="NMH96796.1"/>
    </source>
</evidence>
<dbReference type="PANTHER" id="PTHR21496:SF0">
    <property type="entry name" value="RIESKE DOMAIN-CONTAINING PROTEIN"/>
    <property type="match status" value="1"/>
</dbReference>